<organism evidence="9 10">
    <name type="scientific">Nocardia otitidiscaviarum</name>
    <dbReference type="NCBI Taxonomy" id="1823"/>
    <lineage>
        <taxon>Bacteria</taxon>
        <taxon>Bacillati</taxon>
        <taxon>Actinomycetota</taxon>
        <taxon>Actinomycetes</taxon>
        <taxon>Mycobacteriales</taxon>
        <taxon>Nocardiaceae</taxon>
        <taxon>Nocardia</taxon>
    </lineage>
</organism>
<dbReference type="SUPFAM" id="SSF103473">
    <property type="entry name" value="MFS general substrate transporter"/>
    <property type="match status" value="1"/>
</dbReference>
<keyword evidence="10" id="KW-1185">Reference proteome</keyword>
<keyword evidence="4 7" id="KW-0812">Transmembrane</keyword>
<feature type="transmembrane region" description="Helical" evidence="7">
    <location>
        <begin position="334"/>
        <end position="354"/>
    </location>
</feature>
<evidence type="ECO:0000313" key="9">
    <source>
        <dbReference type="EMBL" id="SUA80176.1"/>
    </source>
</evidence>
<dbReference type="PROSITE" id="PS50850">
    <property type="entry name" value="MFS"/>
    <property type="match status" value="1"/>
</dbReference>
<dbReference type="PANTHER" id="PTHR23517">
    <property type="entry name" value="RESISTANCE PROTEIN MDTM, PUTATIVE-RELATED-RELATED"/>
    <property type="match status" value="1"/>
</dbReference>
<feature type="transmembrane region" description="Helical" evidence="7">
    <location>
        <begin position="243"/>
        <end position="264"/>
    </location>
</feature>
<dbReference type="GO" id="GO:0005886">
    <property type="term" value="C:plasma membrane"/>
    <property type="evidence" value="ECO:0007669"/>
    <property type="project" value="UniProtKB-SubCell"/>
</dbReference>
<comment type="subcellular location">
    <subcellularLocation>
        <location evidence="1">Cell membrane</location>
        <topology evidence="1">Multi-pass membrane protein</topology>
    </subcellularLocation>
</comment>
<feature type="transmembrane region" description="Helical" evidence="7">
    <location>
        <begin position="308"/>
        <end position="328"/>
    </location>
</feature>
<keyword evidence="5 7" id="KW-1133">Transmembrane helix</keyword>
<dbReference type="InterPro" id="IPR020846">
    <property type="entry name" value="MFS_dom"/>
</dbReference>
<protein>
    <submittedName>
        <fullName evidence="9">Multidrug resistance protein MdtH</fullName>
    </submittedName>
</protein>
<dbReference type="InterPro" id="IPR036259">
    <property type="entry name" value="MFS_trans_sf"/>
</dbReference>
<evidence type="ECO:0000256" key="2">
    <source>
        <dbReference type="ARBA" id="ARBA00022448"/>
    </source>
</evidence>
<evidence type="ECO:0000313" key="10">
    <source>
        <dbReference type="Proteomes" id="UP000255467"/>
    </source>
</evidence>
<sequence>MIGRLPGGDRRVTAVSGFRAAGPVVRLLVLTQLAFNVGFFMVLPYLAVHLSDDLAQGSAVIGAVLGLRTVSQQGLFIVGGILSDRIGVRPVVLLGCACRVLGFLGLGLSTGLAGIAVGAVLTGFAGALFSPAVEAALARAVAPAATATDPDRPDARLDSARSARLGAFALFTAFGQLGTFLGPLIGAALLLVDFTAACLVAAALFVVIGCAQLRWLPGDPGERSHGDAGSVSGWRAALANRRFLAFAAVMSVQLVGYNQLYLLLPLQVDRAWGSAAPLSVLFAVASLLVVFGQLPVTAVVAGLRPATCLAVGLASMAAAFAVGAAGAAANLRGVAALTVLVGFILLFTVGQMIATPTARAMIPSLAGDRWLGTYYGLFASIGGLAVLPAATATGLLSDLLPTTGIGAAGPWLLMSGAFALATVPTLRGASPTTRMRAAEGMASR</sequence>
<evidence type="ECO:0000256" key="3">
    <source>
        <dbReference type="ARBA" id="ARBA00022475"/>
    </source>
</evidence>
<keyword evidence="2" id="KW-0813">Transport</keyword>
<evidence type="ECO:0000256" key="4">
    <source>
        <dbReference type="ARBA" id="ARBA00022692"/>
    </source>
</evidence>
<dbReference type="InterPro" id="IPR050171">
    <property type="entry name" value="MFS_Transporters"/>
</dbReference>
<dbReference type="PANTHER" id="PTHR23517:SF2">
    <property type="entry name" value="MULTIDRUG RESISTANCE PROTEIN MDTH"/>
    <property type="match status" value="1"/>
</dbReference>
<feature type="transmembrane region" description="Helical" evidence="7">
    <location>
        <begin position="194"/>
        <end position="216"/>
    </location>
</feature>
<feature type="transmembrane region" description="Helical" evidence="7">
    <location>
        <begin position="276"/>
        <end position="301"/>
    </location>
</feature>
<dbReference type="Gene3D" id="1.20.1250.20">
    <property type="entry name" value="MFS general substrate transporter like domains"/>
    <property type="match status" value="1"/>
</dbReference>
<dbReference type="STRING" id="1406858.GCA_000710895_06243"/>
<name>A0A378YSM9_9NOCA</name>
<dbReference type="Pfam" id="PF07690">
    <property type="entry name" value="MFS_1"/>
    <property type="match status" value="1"/>
</dbReference>
<feature type="domain" description="Major facilitator superfamily (MFS) profile" evidence="8">
    <location>
        <begin position="24"/>
        <end position="433"/>
    </location>
</feature>
<feature type="transmembrane region" description="Helical" evidence="7">
    <location>
        <begin position="59"/>
        <end position="79"/>
    </location>
</feature>
<reference evidence="9 10" key="1">
    <citation type="submission" date="2018-06" db="EMBL/GenBank/DDBJ databases">
        <authorList>
            <consortium name="Pathogen Informatics"/>
            <person name="Doyle S."/>
        </authorList>
    </citation>
    <scope>NUCLEOTIDE SEQUENCE [LARGE SCALE GENOMIC DNA]</scope>
    <source>
        <strain evidence="9 10">NCTC1934</strain>
    </source>
</reference>
<evidence type="ECO:0000256" key="5">
    <source>
        <dbReference type="ARBA" id="ARBA00022989"/>
    </source>
</evidence>
<feature type="transmembrane region" description="Helical" evidence="7">
    <location>
        <begin position="408"/>
        <end position="426"/>
    </location>
</feature>
<accession>A0A378YSM9</accession>
<keyword evidence="6 7" id="KW-0472">Membrane</keyword>
<dbReference type="InterPro" id="IPR011701">
    <property type="entry name" value="MFS"/>
</dbReference>
<evidence type="ECO:0000256" key="1">
    <source>
        <dbReference type="ARBA" id="ARBA00004651"/>
    </source>
</evidence>
<dbReference type="Proteomes" id="UP000255467">
    <property type="component" value="Unassembled WGS sequence"/>
</dbReference>
<keyword evidence="3" id="KW-1003">Cell membrane</keyword>
<feature type="transmembrane region" description="Helical" evidence="7">
    <location>
        <begin position="374"/>
        <end position="396"/>
    </location>
</feature>
<gene>
    <name evidence="9" type="primary">mdtH_1</name>
    <name evidence="9" type="ORF">NCTC1934_04147</name>
</gene>
<evidence type="ECO:0000256" key="6">
    <source>
        <dbReference type="ARBA" id="ARBA00023136"/>
    </source>
</evidence>
<dbReference type="AlphaFoldDB" id="A0A378YSM9"/>
<feature type="transmembrane region" description="Helical" evidence="7">
    <location>
        <begin position="27"/>
        <end position="47"/>
    </location>
</feature>
<evidence type="ECO:0000256" key="7">
    <source>
        <dbReference type="SAM" id="Phobius"/>
    </source>
</evidence>
<dbReference type="EMBL" id="UGRY01000002">
    <property type="protein sequence ID" value="SUA80176.1"/>
    <property type="molecule type" value="Genomic_DNA"/>
</dbReference>
<proteinExistence type="predicted"/>
<dbReference type="GO" id="GO:0022857">
    <property type="term" value="F:transmembrane transporter activity"/>
    <property type="evidence" value="ECO:0007669"/>
    <property type="project" value="InterPro"/>
</dbReference>
<evidence type="ECO:0000259" key="8">
    <source>
        <dbReference type="PROSITE" id="PS50850"/>
    </source>
</evidence>